<reference evidence="1 2" key="1">
    <citation type="submission" date="2017-07" db="EMBL/GenBank/DDBJ databases">
        <title>Characterization of ecologically diverse viruses infecting co-occurring strains of cosmopolitan hyperhalophilic Bacteroidetes.</title>
        <authorList>
            <person name="Villamor J."/>
            <person name="Ramos-Barbero M.D."/>
            <person name="Gonzalez-Torres P."/>
            <person name="Gabaldon T."/>
            <person name="Rollesso-Mora R."/>
            <person name="Meseguer I."/>
            <person name="Martinez-Garcia M."/>
            <person name="Santos F."/>
            <person name="Anton J."/>
        </authorList>
    </citation>
    <scope>NUCLEOTIDE SEQUENCE [LARGE SCALE GENOMIC DNA]</scope>
</reference>
<evidence type="ECO:0000313" key="2">
    <source>
        <dbReference type="Proteomes" id="UP000259253"/>
    </source>
</evidence>
<name>A0A2I6UH42_9CAUD</name>
<proteinExistence type="predicted"/>
<organism evidence="1 2">
    <name type="scientific">Salinibacter phage M31CR41-2</name>
    <dbReference type="NCBI Taxonomy" id="2681614"/>
    <lineage>
        <taxon>Viruses</taxon>
        <taxon>Duplodnaviria</taxon>
        <taxon>Heunggongvirae</taxon>
        <taxon>Uroviricota</taxon>
        <taxon>Caudoviricetes</taxon>
        <taxon>Kairosalinivirus</taxon>
        <taxon>Kairosalinivirus M31CR412</taxon>
    </lineage>
</organism>
<dbReference type="GeneID" id="40236407"/>
<evidence type="ECO:0000313" key="1">
    <source>
        <dbReference type="EMBL" id="AUO79304.1"/>
    </source>
</evidence>
<accession>A0A2I6UH42</accession>
<dbReference type="EMBL" id="MF580961">
    <property type="protein sequence ID" value="AUO79304.1"/>
    <property type="molecule type" value="Genomic_DNA"/>
</dbReference>
<sequence>MRYLAIEKDFHDAELLGIEPRPENGKSAARDLYIRVGDEIVAISLFPPGQYEELNSVQWDRVEFGDIGPYRIDGRPDRSSMTVHGIGSVEVNHKHHNGHGWTEVVIDSPDDPDDSVYSWESMTFTIHH</sequence>
<dbReference type="RefSeq" id="YP_009639610.1">
    <property type="nucleotide sequence ID" value="NC_042352.1"/>
</dbReference>
<dbReference type="Proteomes" id="UP000259253">
    <property type="component" value="Segment"/>
</dbReference>
<protein>
    <submittedName>
        <fullName evidence="1">Uncharacterized protein</fullName>
    </submittedName>
</protein>
<keyword evidence="2" id="KW-1185">Reference proteome</keyword>
<dbReference type="KEGG" id="vg:40236407"/>